<reference evidence="1 2" key="1">
    <citation type="submission" date="2017-06" db="EMBL/GenBank/DDBJ databases">
        <authorList>
            <person name="Kim H.J."/>
            <person name="Triplett B.A."/>
        </authorList>
    </citation>
    <scope>NUCLEOTIDE SEQUENCE [LARGE SCALE GENOMIC DNA]</scope>
    <source>
        <strain evidence="1 2">DSM 14713</strain>
    </source>
</reference>
<dbReference type="AlphaFoldDB" id="A0A250IHI5"/>
<accession>A0A250IHI5</accession>
<dbReference type="RefSeq" id="WP_157775302.1">
    <property type="nucleotide sequence ID" value="NZ_CP022163.1"/>
</dbReference>
<protein>
    <submittedName>
        <fullName evidence="1">Uncharacterized protein</fullName>
    </submittedName>
</protein>
<keyword evidence="2" id="KW-1185">Reference proteome</keyword>
<dbReference type="Proteomes" id="UP000217289">
    <property type="component" value="Chromosome"/>
</dbReference>
<evidence type="ECO:0000313" key="2">
    <source>
        <dbReference type="Proteomes" id="UP000217289"/>
    </source>
</evidence>
<sequence>MLTLDAHPLLDAVAFEATFPAPLSQLPSPDRGRTFDWYREVLERLGAVVEPRS</sequence>
<name>A0A250IHI5_9BACT</name>
<dbReference type="EMBL" id="CP022163">
    <property type="protein sequence ID" value="ATB30627.1"/>
    <property type="molecule type" value="Genomic_DNA"/>
</dbReference>
<evidence type="ECO:0000313" key="1">
    <source>
        <dbReference type="EMBL" id="ATB30627.1"/>
    </source>
</evidence>
<dbReference type="OrthoDB" id="276580at2"/>
<organism evidence="1 2">
    <name type="scientific">Melittangium boletus DSM 14713</name>
    <dbReference type="NCBI Taxonomy" id="1294270"/>
    <lineage>
        <taxon>Bacteria</taxon>
        <taxon>Pseudomonadati</taxon>
        <taxon>Myxococcota</taxon>
        <taxon>Myxococcia</taxon>
        <taxon>Myxococcales</taxon>
        <taxon>Cystobacterineae</taxon>
        <taxon>Archangiaceae</taxon>
        <taxon>Melittangium</taxon>
    </lineage>
</organism>
<dbReference type="KEGG" id="mbd:MEBOL_004088"/>
<gene>
    <name evidence="1" type="ORF">MEBOL_004088</name>
</gene>
<proteinExistence type="predicted"/>